<reference evidence="4" key="1">
    <citation type="submission" date="2004-11" db="EMBL/GenBank/DDBJ databases">
        <title>The full-length cDNA sequences of Schistosoma japonicum genes.</title>
        <authorList>
            <person name="Han Z."/>
        </authorList>
    </citation>
    <scope>NUCLEOTIDE SEQUENCE</scope>
</reference>
<dbReference type="InterPro" id="IPR015424">
    <property type="entry name" value="PyrdxlP-dep_Trfase"/>
</dbReference>
<keyword evidence="1" id="KW-0662">Pyridine nucleotide biosynthesis</keyword>
<accession>Q5DI67</accession>
<dbReference type="GO" id="GO:0009435">
    <property type="term" value="P:NAD+ biosynthetic process"/>
    <property type="evidence" value="ECO:0007669"/>
    <property type="project" value="InterPro"/>
</dbReference>
<evidence type="ECO:0000256" key="2">
    <source>
        <dbReference type="ARBA" id="ARBA00022801"/>
    </source>
</evidence>
<protein>
    <recommendedName>
        <fullName evidence="5">Kynureninase</fullName>
    </recommendedName>
</protein>
<proteinExistence type="evidence at transcript level"/>
<dbReference type="GO" id="GO:0005737">
    <property type="term" value="C:cytoplasm"/>
    <property type="evidence" value="ECO:0007669"/>
    <property type="project" value="InterPro"/>
</dbReference>
<dbReference type="GO" id="GO:0043420">
    <property type="term" value="P:anthranilate metabolic process"/>
    <property type="evidence" value="ECO:0007669"/>
    <property type="project" value="TreeGrafter"/>
</dbReference>
<keyword evidence="3" id="KW-0663">Pyridoxal phosphate</keyword>
<dbReference type="GO" id="GO:0019441">
    <property type="term" value="P:L-tryptophan catabolic process to kynurenine"/>
    <property type="evidence" value="ECO:0007669"/>
    <property type="project" value="TreeGrafter"/>
</dbReference>
<dbReference type="GO" id="GO:0030429">
    <property type="term" value="F:kynureninase activity"/>
    <property type="evidence" value="ECO:0007669"/>
    <property type="project" value="InterPro"/>
</dbReference>
<dbReference type="SUPFAM" id="SSF53383">
    <property type="entry name" value="PLP-dependent transferases"/>
    <property type="match status" value="1"/>
</dbReference>
<dbReference type="InterPro" id="IPR010111">
    <property type="entry name" value="Kynureninase"/>
</dbReference>
<evidence type="ECO:0000256" key="3">
    <source>
        <dbReference type="ARBA" id="ARBA00022898"/>
    </source>
</evidence>
<dbReference type="GO" id="GO:0030170">
    <property type="term" value="F:pyridoxal phosphate binding"/>
    <property type="evidence" value="ECO:0007669"/>
    <property type="project" value="InterPro"/>
</dbReference>
<dbReference type="PANTHER" id="PTHR14084:SF0">
    <property type="entry name" value="KYNURENINASE"/>
    <property type="match status" value="1"/>
</dbReference>
<dbReference type="InterPro" id="IPR015422">
    <property type="entry name" value="PyrdxlP-dep_Trfase_small"/>
</dbReference>
<dbReference type="PANTHER" id="PTHR14084">
    <property type="entry name" value="KYNURENINASE"/>
    <property type="match status" value="1"/>
</dbReference>
<dbReference type="Gene3D" id="3.90.1150.10">
    <property type="entry name" value="Aspartate Aminotransferase, domain 1"/>
    <property type="match status" value="1"/>
</dbReference>
<dbReference type="AlphaFoldDB" id="Q5DI67"/>
<dbReference type="InterPro" id="IPR015421">
    <property type="entry name" value="PyrdxlP-dep_Trfase_major"/>
</dbReference>
<keyword evidence="2" id="KW-0378">Hydrolase</keyword>
<dbReference type="Pfam" id="PF22580">
    <property type="entry name" value="KYNU_C"/>
    <property type="match status" value="1"/>
</dbReference>
<name>Q5DI67_SCHJA</name>
<dbReference type="Gene3D" id="3.40.640.10">
    <property type="entry name" value="Type I PLP-dependent aspartate aminotransferase-like (Major domain)"/>
    <property type="match status" value="1"/>
</dbReference>
<organism evidence="4">
    <name type="scientific">Schistosoma japonicum</name>
    <name type="common">Blood fluke</name>
    <dbReference type="NCBI Taxonomy" id="6182"/>
    <lineage>
        <taxon>Eukaryota</taxon>
        <taxon>Metazoa</taxon>
        <taxon>Spiralia</taxon>
        <taxon>Lophotrochozoa</taxon>
        <taxon>Platyhelminthes</taxon>
        <taxon>Trematoda</taxon>
        <taxon>Digenea</taxon>
        <taxon>Strigeidida</taxon>
        <taxon>Schistosomatoidea</taxon>
        <taxon>Schistosomatidae</taxon>
        <taxon>Schistosoma</taxon>
    </lineage>
</organism>
<dbReference type="EMBL" id="AY812757">
    <property type="protein sequence ID" value="AAW24489.1"/>
    <property type="molecule type" value="mRNA"/>
</dbReference>
<sequence length="194" mass="22102">MKNIIHKKEVMDQKFIEFTNNNNITIFNNINGPQLTGWWSHRSETRFNMTGNMELAKGANAYRLSNPPLLLAAALTVSVNIIKSCGGMINLREKSIKLTDYLEYLITNSSLALKHDHYCLVTPSNSNERGAQLTISVTHMNIQVVYENLLKLGVICDYRLPNFLRITPIPLYNSFEDVYLLAKCLHQVLNDTLN</sequence>
<evidence type="ECO:0008006" key="5">
    <source>
        <dbReference type="Google" id="ProtNLM"/>
    </source>
</evidence>
<evidence type="ECO:0000256" key="1">
    <source>
        <dbReference type="ARBA" id="ARBA00022642"/>
    </source>
</evidence>
<reference evidence="4" key="2">
    <citation type="journal article" date="2006" name="PLoS Pathog.">
        <title>New perspectives on host-parasite interplay by comparative transcriptomic and proteomic analyses of Schistosoma japonicum.</title>
        <authorList>
            <person name="Liu F."/>
            <person name="Lu J."/>
            <person name="Hu W."/>
            <person name="Wang S.Y."/>
            <person name="Cui S.J."/>
            <person name="Chi M."/>
            <person name="Yan Q."/>
            <person name="Wang X.R."/>
            <person name="Song H.D."/>
            <person name="Xu X.N."/>
            <person name="Wang J.J."/>
            <person name="Zhang X.L."/>
            <person name="Zhang X."/>
            <person name="Wang Z.Q."/>
            <person name="Xue C.L."/>
            <person name="Brindley P.J."/>
            <person name="McManus D.P."/>
            <person name="Yang P.Y."/>
            <person name="Feng Z."/>
            <person name="Chen Z."/>
            <person name="Han Z.G."/>
        </authorList>
    </citation>
    <scope>NUCLEOTIDE SEQUENCE</scope>
</reference>
<evidence type="ECO:0000313" key="4">
    <source>
        <dbReference type="EMBL" id="AAW24489.1"/>
    </source>
</evidence>